<evidence type="ECO:0000259" key="3">
    <source>
        <dbReference type="Pfam" id="PF05368"/>
    </source>
</evidence>
<dbReference type="InterPro" id="IPR051609">
    <property type="entry name" value="NmrA/Isoflavone_reductase-like"/>
</dbReference>
<dbReference type="Gene3D" id="3.90.25.10">
    <property type="entry name" value="UDP-galactose 4-epimerase, domain 1"/>
    <property type="match status" value="1"/>
</dbReference>
<dbReference type="PANTHER" id="PTHR47706">
    <property type="entry name" value="NMRA-LIKE FAMILY PROTEIN"/>
    <property type="match status" value="1"/>
</dbReference>
<dbReference type="PANTHER" id="PTHR47706:SF11">
    <property type="entry name" value="ISOFLAVONE REDUCTASE FAMILY PROTEIN (AFU_ORTHOLOGUE AFUA_1G12510)"/>
    <property type="match status" value="1"/>
</dbReference>
<gene>
    <name evidence="4" type="ORF">SLS60_009466</name>
</gene>
<keyword evidence="2" id="KW-0560">Oxidoreductase</keyword>
<sequence length="343" mass="37411">MAAKQKVLILGAHGESGGDILNGLLEDGGFEISCLVQPSSAEKPAVKALQARGLPIVISDISGDVDELAKTLHGFDTVISAIHAMHILAQIPLVDAAAKAGVKRFVPCDFAVTMPPGVSKLRDEKEAVHQRIWQAHIPYTFIDVGYWHQLSWFRVPSGRLDYALTFDTPEVFGDGNTPTLLSDKRDMGRFVARIIADPRTLNHSVIAWSDSITQNQILHLISAKTGETPSVSTVSASQLDSAIAAVEETLEKDPSDSRAWVVRSGTQYNRAKWIRGYGTLEYAKYLGYLDARELYPDIQPIRFETYVDELVAGKAKRPYGGGFLDALVGKAGDGGERHVLKTV</sequence>
<evidence type="ECO:0000256" key="1">
    <source>
        <dbReference type="ARBA" id="ARBA00022857"/>
    </source>
</evidence>
<comment type="caution">
    <text evidence="4">The sequence shown here is derived from an EMBL/GenBank/DDBJ whole genome shotgun (WGS) entry which is preliminary data.</text>
</comment>
<accession>A0ABR3QUE1</accession>
<evidence type="ECO:0000313" key="4">
    <source>
        <dbReference type="EMBL" id="KAL1595777.1"/>
    </source>
</evidence>
<organism evidence="4 5">
    <name type="scientific">Paraconiothyrium brasiliense</name>
    <dbReference type="NCBI Taxonomy" id="300254"/>
    <lineage>
        <taxon>Eukaryota</taxon>
        <taxon>Fungi</taxon>
        <taxon>Dikarya</taxon>
        <taxon>Ascomycota</taxon>
        <taxon>Pezizomycotina</taxon>
        <taxon>Dothideomycetes</taxon>
        <taxon>Pleosporomycetidae</taxon>
        <taxon>Pleosporales</taxon>
        <taxon>Massarineae</taxon>
        <taxon>Didymosphaeriaceae</taxon>
        <taxon>Paraconiothyrium</taxon>
    </lineage>
</organism>
<dbReference type="SUPFAM" id="SSF51735">
    <property type="entry name" value="NAD(P)-binding Rossmann-fold domains"/>
    <property type="match status" value="1"/>
</dbReference>
<evidence type="ECO:0000256" key="2">
    <source>
        <dbReference type="ARBA" id="ARBA00023002"/>
    </source>
</evidence>
<dbReference type="EMBL" id="JAKJXO020000015">
    <property type="protein sequence ID" value="KAL1595777.1"/>
    <property type="molecule type" value="Genomic_DNA"/>
</dbReference>
<dbReference type="Pfam" id="PF05368">
    <property type="entry name" value="NmrA"/>
    <property type="match status" value="1"/>
</dbReference>
<protein>
    <recommendedName>
        <fullName evidence="3">NmrA-like domain-containing protein</fullName>
    </recommendedName>
</protein>
<keyword evidence="1" id="KW-0521">NADP</keyword>
<feature type="domain" description="NmrA-like" evidence="3">
    <location>
        <begin position="4"/>
        <end position="241"/>
    </location>
</feature>
<dbReference type="InterPro" id="IPR008030">
    <property type="entry name" value="NmrA-like"/>
</dbReference>
<proteinExistence type="predicted"/>
<name>A0ABR3QUE1_9PLEO</name>
<dbReference type="Proteomes" id="UP001521785">
    <property type="component" value="Unassembled WGS sequence"/>
</dbReference>
<dbReference type="InterPro" id="IPR036291">
    <property type="entry name" value="NAD(P)-bd_dom_sf"/>
</dbReference>
<reference evidence="4 5" key="1">
    <citation type="submission" date="2024-02" db="EMBL/GenBank/DDBJ databases">
        <title>De novo assembly and annotation of 12 fungi associated with fruit tree decline syndrome in Ontario, Canada.</title>
        <authorList>
            <person name="Sulman M."/>
            <person name="Ellouze W."/>
            <person name="Ilyukhin E."/>
        </authorList>
    </citation>
    <scope>NUCLEOTIDE SEQUENCE [LARGE SCALE GENOMIC DNA]</scope>
    <source>
        <strain evidence="4 5">M42-189</strain>
    </source>
</reference>
<keyword evidence="5" id="KW-1185">Reference proteome</keyword>
<evidence type="ECO:0000313" key="5">
    <source>
        <dbReference type="Proteomes" id="UP001521785"/>
    </source>
</evidence>
<dbReference type="Gene3D" id="3.40.50.720">
    <property type="entry name" value="NAD(P)-binding Rossmann-like Domain"/>
    <property type="match status" value="1"/>
</dbReference>